<organism evidence="4 5">
    <name type="scientific">Candidatus Lokiarchaeum ossiferum</name>
    <dbReference type="NCBI Taxonomy" id="2951803"/>
    <lineage>
        <taxon>Archaea</taxon>
        <taxon>Promethearchaeati</taxon>
        <taxon>Promethearchaeota</taxon>
        <taxon>Promethearchaeia</taxon>
        <taxon>Promethearchaeales</taxon>
        <taxon>Promethearchaeaceae</taxon>
        <taxon>Candidatus Lokiarchaeum</taxon>
    </lineage>
</organism>
<keyword evidence="2" id="KW-0342">GTP-binding</keyword>
<name>A0ABY6HSR1_9ARCH</name>
<evidence type="ECO:0008006" key="6">
    <source>
        <dbReference type="Google" id="ProtNLM"/>
    </source>
</evidence>
<dbReference type="InterPro" id="IPR027417">
    <property type="entry name" value="P-loop_NTPase"/>
</dbReference>
<evidence type="ECO:0000256" key="3">
    <source>
        <dbReference type="SAM" id="MobiDB-lite"/>
    </source>
</evidence>
<evidence type="ECO:0000313" key="4">
    <source>
        <dbReference type="EMBL" id="UYP46543.1"/>
    </source>
</evidence>
<reference evidence="4" key="1">
    <citation type="submission" date="2022-09" db="EMBL/GenBank/DDBJ databases">
        <title>Actin cytoskeleton and complex cell architecture in an #Asgard archaeon.</title>
        <authorList>
            <person name="Ponce Toledo R.I."/>
            <person name="Schleper C."/>
            <person name="Rodrigues Oliveira T."/>
            <person name="Wollweber F."/>
            <person name="Xu J."/>
            <person name="Rittmann S."/>
            <person name="Klingl A."/>
            <person name="Pilhofer M."/>
        </authorList>
    </citation>
    <scope>NUCLEOTIDE SEQUENCE</scope>
    <source>
        <strain evidence="4">B-35</strain>
    </source>
</reference>
<dbReference type="Pfam" id="PF00025">
    <property type="entry name" value="Arf"/>
    <property type="match status" value="1"/>
</dbReference>
<keyword evidence="5" id="KW-1185">Reference proteome</keyword>
<dbReference type="PROSITE" id="PS51419">
    <property type="entry name" value="RAB"/>
    <property type="match status" value="1"/>
</dbReference>
<evidence type="ECO:0000256" key="2">
    <source>
        <dbReference type="ARBA" id="ARBA00023134"/>
    </source>
</evidence>
<gene>
    <name evidence="4" type="ORF">NEF87_002828</name>
</gene>
<dbReference type="SUPFAM" id="SSF52540">
    <property type="entry name" value="P-loop containing nucleoside triphosphate hydrolases"/>
    <property type="match status" value="1"/>
</dbReference>
<dbReference type="EMBL" id="CP104013">
    <property type="protein sequence ID" value="UYP46543.1"/>
    <property type="molecule type" value="Genomic_DNA"/>
</dbReference>
<dbReference type="PANTHER" id="PTHR42708:SF1">
    <property type="entry name" value="GLIDING MOTILITY PROTEIN MGLA"/>
    <property type="match status" value="1"/>
</dbReference>
<evidence type="ECO:0000256" key="1">
    <source>
        <dbReference type="ARBA" id="ARBA00022741"/>
    </source>
</evidence>
<keyword evidence="1" id="KW-0547">Nucleotide-binding</keyword>
<dbReference type="PANTHER" id="PTHR42708">
    <property type="entry name" value="ATP/GTP-BINDING PROTEIN-RELATED"/>
    <property type="match status" value="1"/>
</dbReference>
<accession>A0ABY6HSR1</accession>
<feature type="region of interest" description="Disordered" evidence="3">
    <location>
        <begin position="211"/>
        <end position="230"/>
    </location>
</feature>
<proteinExistence type="predicted"/>
<dbReference type="Gene3D" id="3.40.50.300">
    <property type="entry name" value="P-loop containing nucleotide triphosphate hydrolases"/>
    <property type="match status" value="1"/>
</dbReference>
<evidence type="ECO:0000313" key="5">
    <source>
        <dbReference type="Proteomes" id="UP001208689"/>
    </source>
</evidence>
<dbReference type="Proteomes" id="UP001208689">
    <property type="component" value="Chromosome"/>
</dbReference>
<dbReference type="InterPro" id="IPR052705">
    <property type="entry name" value="Gliding_Motility_GTPase"/>
</dbReference>
<protein>
    <recommendedName>
        <fullName evidence="6">Gliding-motility protein MglA</fullName>
    </recommendedName>
</protein>
<dbReference type="InterPro" id="IPR006689">
    <property type="entry name" value="Small_GTPase_ARF/SAR"/>
</dbReference>
<dbReference type="SMART" id="SM00177">
    <property type="entry name" value="ARF"/>
    <property type="match status" value="1"/>
</dbReference>
<sequence>MVRINKNGEVFVKLLYWGPAGGGKTTAIDTLYRLTKEQYSDTVEPTGNLTKIAMASGSTLYFDRGIFQSKKQSKIFYHIYTVAGQARFSPLRKKIFTGTDGIIFVFDAQRSRLADNIQSLKELKNVSNQRLISELPLLIMVNKQDLPNTMKKAEVEQILAQENLFFAPREKLHAWNPIVYETIALYSNAQNVYQIFAELARRTALYQALGNGKAPDMTKKPNLPSHVPDL</sequence>